<dbReference type="AlphaFoldDB" id="C4GJD4"/>
<dbReference type="InterPro" id="IPR016103">
    <property type="entry name" value="ProQ/FinO"/>
</dbReference>
<dbReference type="Proteomes" id="UP000003009">
    <property type="component" value="Unassembled WGS sequence"/>
</dbReference>
<protein>
    <recommendedName>
        <fullName evidence="2">ProQ/FinO domain-containing protein</fullName>
    </recommendedName>
</protein>
<dbReference type="HOGENOM" id="CLU_148625_0_0_4"/>
<reference evidence="3" key="1">
    <citation type="submission" date="2009-04" db="EMBL/GenBank/DDBJ databases">
        <authorList>
            <person name="Weinstock G."/>
            <person name="Sodergren E."/>
            <person name="Clifton S."/>
            <person name="Fulton L."/>
            <person name="Fulton B."/>
            <person name="Courtney L."/>
            <person name="Fronick C."/>
            <person name="Harrison M."/>
            <person name="Strong C."/>
            <person name="Farmer C."/>
            <person name="Delahaunty K."/>
            <person name="Markovic C."/>
            <person name="Hall O."/>
            <person name="Minx P."/>
            <person name="Tomlinson C."/>
            <person name="Mitreva M."/>
            <person name="Nelson J."/>
            <person name="Hou S."/>
            <person name="Wollam A."/>
            <person name="Pepin K.H."/>
            <person name="Johnson M."/>
            <person name="Bhonagiri V."/>
            <person name="Nash W.E."/>
            <person name="Warren W."/>
            <person name="Chinwalla A."/>
            <person name="Mardis E.R."/>
            <person name="Wilson R.K."/>
        </authorList>
    </citation>
    <scope>NUCLEOTIDE SEQUENCE [LARGE SCALE GENOMIC DNA]</scope>
    <source>
        <strain evidence="3">ATCC 51147</strain>
    </source>
</reference>
<accession>C4GJD4</accession>
<name>C4GJD4_9NEIS</name>
<dbReference type="OrthoDB" id="9180746at2"/>
<dbReference type="GeneID" id="84905910"/>
<evidence type="ECO:0000259" key="2">
    <source>
        <dbReference type="SMART" id="SM00945"/>
    </source>
</evidence>
<dbReference type="STRING" id="629741.GCWU000324_02157"/>
<evidence type="ECO:0000256" key="1">
    <source>
        <dbReference type="ARBA" id="ARBA00022884"/>
    </source>
</evidence>
<evidence type="ECO:0000313" key="4">
    <source>
        <dbReference type="Proteomes" id="UP000003009"/>
    </source>
</evidence>
<organism evidence="3 4">
    <name type="scientific">Kingella oralis ATCC 51147</name>
    <dbReference type="NCBI Taxonomy" id="629741"/>
    <lineage>
        <taxon>Bacteria</taxon>
        <taxon>Pseudomonadati</taxon>
        <taxon>Pseudomonadota</taxon>
        <taxon>Betaproteobacteria</taxon>
        <taxon>Neisseriales</taxon>
        <taxon>Neisseriaceae</taxon>
        <taxon>Kingella</taxon>
    </lineage>
</organism>
<dbReference type="Gene3D" id="1.10.1710.10">
    <property type="entry name" value="ProQ/FinO domain"/>
    <property type="match status" value="1"/>
</dbReference>
<dbReference type="EMBL" id="ACJW02000003">
    <property type="protein sequence ID" value="EEP67906.1"/>
    <property type="molecule type" value="Genomic_DNA"/>
</dbReference>
<sequence length="158" mass="17448">MTQETALGAALKSAVQTMSKKKQTDMIAEYLYSKYDVFKRFKPLAIGIEKDLVEALPQFDAVLIHRVLSNHCRRPKYLKAVARGGKRFNLNNRFQGEVSEQEQQYALSQPNIREAIEKQDARRAEAAAAKAAQVEAGQGGAVEAVEVAAAAHTETVED</sequence>
<dbReference type="InterPro" id="IPR036442">
    <property type="entry name" value="ProQ/FinO_sf"/>
</dbReference>
<dbReference type="SUPFAM" id="SSF48657">
    <property type="entry name" value="FinO-like"/>
    <property type="match status" value="1"/>
</dbReference>
<keyword evidence="4" id="KW-1185">Reference proteome</keyword>
<proteinExistence type="predicted"/>
<comment type="caution">
    <text evidence="3">The sequence shown here is derived from an EMBL/GenBank/DDBJ whole genome shotgun (WGS) entry which is preliminary data.</text>
</comment>
<keyword evidence="1" id="KW-0694">RNA-binding</keyword>
<dbReference type="GO" id="GO:0003723">
    <property type="term" value="F:RNA binding"/>
    <property type="evidence" value="ECO:0007669"/>
    <property type="project" value="UniProtKB-KW"/>
</dbReference>
<gene>
    <name evidence="3" type="ORF">GCWU000324_02157</name>
</gene>
<dbReference type="RefSeq" id="WP_003797177.1">
    <property type="nucleotide sequence ID" value="NZ_GG665872.1"/>
</dbReference>
<evidence type="ECO:0000313" key="3">
    <source>
        <dbReference type="EMBL" id="EEP67906.1"/>
    </source>
</evidence>
<dbReference type="SMART" id="SM00945">
    <property type="entry name" value="ProQ"/>
    <property type="match status" value="1"/>
</dbReference>
<feature type="domain" description="ProQ/FinO" evidence="2">
    <location>
        <begin position="19"/>
        <end position="128"/>
    </location>
</feature>
<dbReference type="Pfam" id="PF04352">
    <property type="entry name" value="ProQ"/>
    <property type="match status" value="1"/>
</dbReference>